<name>A0ABQ0A4E7_9GAMM</name>
<accession>A0ABQ0A4E7</accession>
<comment type="caution">
    <text evidence="2">The sequence shown here is derived from an EMBL/GenBank/DDBJ whole genome shotgun (WGS) entry which is preliminary data.</text>
</comment>
<sequence length="102" mass="11185">MNSSNAARKEKRSFIRMEVNTPAKITVIANNQEETGVCKNLSGNGMLLELNSDYPIGSEIVVHVTSELENGPSLDASCTVMRVEKIEDNENYSVGIVIDKIL</sequence>
<keyword evidence="3" id="KW-1185">Reference proteome</keyword>
<evidence type="ECO:0000313" key="3">
    <source>
        <dbReference type="Proteomes" id="UP001465153"/>
    </source>
</evidence>
<organism evidence="2 3">
    <name type="scientific">Sessilibacter corallicola</name>
    <dbReference type="NCBI Taxonomy" id="2904075"/>
    <lineage>
        <taxon>Bacteria</taxon>
        <taxon>Pseudomonadati</taxon>
        <taxon>Pseudomonadota</taxon>
        <taxon>Gammaproteobacteria</taxon>
        <taxon>Cellvibrionales</taxon>
        <taxon>Cellvibrionaceae</taxon>
        <taxon>Sessilibacter</taxon>
    </lineage>
</organism>
<gene>
    <name evidence="2" type="ORF">NBRC116591_03260</name>
</gene>
<dbReference type="InterPro" id="IPR009875">
    <property type="entry name" value="PilZ_domain"/>
</dbReference>
<dbReference type="EMBL" id="BAABWN010000001">
    <property type="protein sequence ID" value="GAA6166516.1"/>
    <property type="molecule type" value="Genomic_DNA"/>
</dbReference>
<dbReference type="Pfam" id="PF07238">
    <property type="entry name" value="PilZ"/>
    <property type="match status" value="1"/>
</dbReference>
<evidence type="ECO:0000259" key="1">
    <source>
        <dbReference type="Pfam" id="PF07238"/>
    </source>
</evidence>
<proteinExistence type="predicted"/>
<evidence type="ECO:0000313" key="2">
    <source>
        <dbReference type="EMBL" id="GAA6166516.1"/>
    </source>
</evidence>
<dbReference type="SUPFAM" id="SSF141371">
    <property type="entry name" value="PilZ domain-like"/>
    <property type="match status" value="1"/>
</dbReference>
<dbReference type="RefSeq" id="WP_233086455.1">
    <property type="nucleotide sequence ID" value="NZ_BAABWN010000001.1"/>
</dbReference>
<protein>
    <recommendedName>
        <fullName evidence="1">PilZ domain-containing protein</fullName>
    </recommendedName>
</protein>
<dbReference type="Gene3D" id="2.40.10.220">
    <property type="entry name" value="predicted glycosyltransferase like domains"/>
    <property type="match status" value="1"/>
</dbReference>
<reference evidence="2 3" key="1">
    <citation type="submission" date="2024-04" db="EMBL/GenBank/DDBJ databases">
        <title>Draft genome sequence of Sessilibacter corallicola NBRC 116591.</title>
        <authorList>
            <person name="Miyakawa T."/>
            <person name="Kusuya Y."/>
            <person name="Miura T."/>
        </authorList>
    </citation>
    <scope>NUCLEOTIDE SEQUENCE [LARGE SCALE GENOMIC DNA]</scope>
    <source>
        <strain evidence="2 3">KU-00831-HH</strain>
    </source>
</reference>
<dbReference type="Proteomes" id="UP001465153">
    <property type="component" value="Unassembled WGS sequence"/>
</dbReference>
<feature type="domain" description="PilZ" evidence="1">
    <location>
        <begin position="10"/>
        <end position="97"/>
    </location>
</feature>